<accession>A0AAJ4TSX7</accession>
<reference evidence="1" key="1">
    <citation type="submission" date="2018-10" db="EMBL/GenBank/DDBJ databases">
        <authorList>
            <person name="D'Souza A.W."/>
            <person name="Potter R.F."/>
            <person name="Wallace M."/>
            <person name="Shupe A."/>
            <person name="Patel S."/>
            <person name="Sun S."/>
            <person name="Gul D."/>
            <person name="Kwon J.H."/>
            <person name="Andleeb S."/>
            <person name="Burnham C.-A.D."/>
            <person name="Dantas G."/>
        </authorList>
    </citation>
    <scope>NUCLEOTIDE SEQUENCE</scope>
    <source>
        <strain evidence="1">AL_065</strain>
    </source>
</reference>
<dbReference type="Proteomes" id="UP000293391">
    <property type="component" value="Chromosome"/>
</dbReference>
<gene>
    <name evidence="1" type="ORF">EVX74_012105</name>
</gene>
<dbReference type="EMBL" id="CP078045">
    <property type="protein sequence ID" value="QXR06820.1"/>
    <property type="molecule type" value="Genomic_DNA"/>
</dbReference>
<reference evidence="1" key="2">
    <citation type="journal article" date="2019" name="Nat. Commun.">
        <title>Spatiotemporal dynamics of multidrug resistant bacteria on intensive care unit surfaces.</title>
        <authorList>
            <person name="D'Souza A.W."/>
            <person name="Potter R.F."/>
            <person name="Wallace M."/>
            <person name="Shupe A."/>
            <person name="Patel S."/>
            <person name="Sun X."/>
            <person name="Gul D."/>
            <person name="Kwon J.H."/>
            <person name="Andleeb S."/>
            <person name="Burnham C.D."/>
            <person name="Dantas G."/>
        </authorList>
    </citation>
    <scope>NUCLEOTIDE SEQUENCE</scope>
    <source>
        <strain evidence="1">AL_065</strain>
    </source>
</reference>
<reference evidence="1" key="3">
    <citation type="submission" date="2021-06" db="EMBL/GenBank/DDBJ databases">
        <authorList>
            <person name="Diorio-Toth L."/>
        </authorList>
    </citation>
    <scope>NUCLEOTIDE SEQUENCE</scope>
    <source>
        <strain evidence="1">AL_065</strain>
    </source>
</reference>
<protein>
    <submittedName>
        <fullName evidence="1">Uncharacterized protein</fullName>
    </submittedName>
</protein>
<sequence length="740" mass="87966">MYGISIKDAANYQKLQCDLFYRETGNLFTSVLNSCEFLEEWQSSQSGRLWSEYSGFRKKTMFTDLINVLEQLYVLPDLHRLQVGIKNKRLVRFRRVFTEYIRRTTKSIDRGDNQYLLEQEKFKQFYSGDWQQEFLKSWCEQYIAYLEREGEPNKNFVDSKSLILNDLHSLLGIGKNLYVLSTIIRIDTSDEDYEVEKLHDKREELLCNISLEGLLRNYYLCLNGYNNGLDYFCIWVFEKIPEYTEHRVIDEIKKQCKDFFTSHDQSVNINILNWNDNFNPSSEVFDKKFNISLYSEKNESLFIDNCLDFLVKLDQDFFYKPRKNQRIRREKSEVDFSDIIIQKFKEAPELHNILGDLSKHDLFNLCWSQGHLNDHSKLYLKNIVLQYRESLSLHPSFRVRETDIVLLTKIEIFMLSVKHAQSLQPNDFRARSQQTVERTLFQFVDLLMQHDAIEKLASALGKIYRSRLLNYFFRHYIHNNYHEYLSYPYDHTRVFFFKSELKKFRYLGKLFQNTHRPIAVTLGENKIINIPRHEHRVEKIQDYLRDAFKRDCVLIRCTLGCEMRNGFIKQKGLSAALYQMLHAGKRRAPLSKLRAYVGEWVENDTSHLSDERRFFADIVFVFDREVLNSYPDLGDAISERWNETLIKSGDAFQPSLDLKGSCRVKKIFNSVEELCFSELLLEVIDKPLKNKIINNLVPYIVYRDLLNNTFYSTTPKWLIRGTLPNKKKRKSKSKMLKASI</sequence>
<organism evidence="1 2">
    <name type="scientific">Acinetobacter lwoffii</name>
    <dbReference type="NCBI Taxonomy" id="28090"/>
    <lineage>
        <taxon>Bacteria</taxon>
        <taxon>Pseudomonadati</taxon>
        <taxon>Pseudomonadota</taxon>
        <taxon>Gammaproteobacteria</taxon>
        <taxon>Moraxellales</taxon>
        <taxon>Moraxellaceae</taxon>
        <taxon>Acinetobacter</taxon>
    </lineage>
</organism>
<evidence type="ECO:0000313" key="2">
    <source>
        <dbReference type="Proteomes" id="UP000293391"/>
    </source>
</evidence>
<evidence type="ECO:0000313" key="1">
    <source>
        <dbReference type="EMBL" id="QXR06820.1"/>
    </source>
</evidence>
<dbReference type="RefSeq" id="WP_129716767.1">
    <property type="nucleotide sequence ID" value="NZ_CP078045.1"/>
</dbReference>
<proteinExistence type="predicted"/>
<name>A0AAJ4TSX7_ACILW</name>
<dbReference type="AlphaFoldDB" id="A0AAJ4TSX7"/>